<evidence type="ECO:0000256" key="2">
    <source>
        <dbReference type="ARBA" id="ARBA00023002"/>
    </source>
</evidence>
<dbReference type="OrthoDB" id="9804774at2"/>
<comment type="caution">
    <text evidence="3">The sequence shown here is derived from an EMBL/GenBank/DDBJ whole genome shotgun (WGS) entry which is preliminary data.</text>
</comment>
<dbReference type="Gene3D" id="3.40.50.720">
    <property type="entry name" value="NAD(P)-binding Rossmann-like Domain"/>
    <property type="match status" value="1"/>
</dbReference>
<accession>A0A7X3SR84</accession>
<dbReference type="EMBL" id="WURB01000032">
    <property type="protein sequence ID" value="MXQ14361.1"/>
    <property type="molecule type" value="Genomic_DNA"/>
</dbReference>
<reference evidence="3 4" key="2">
    <citation type="submission" date="2020-01" db="EMBL/GenBank/DDBJ databases">
        <title>Microvirga sp. nov., an arsenate reduction bacterium isolated from Tibet hotspring sediments.</title>
        <authorList>
            <person name="Xian W.-D."/>
            <person name="Li W.-J."/>
        </authorList>
    </citation>
    <scope>NUCLEOTIDE SEQUENCE [LARGE SCALE GENOMIC DNA]</scope>
    <source>
        <strain evidence="3 4">KCTC 23863</strain>
    </source>
</reference>
<proteinExistence type="inferred from homology"/>
<dbReference type="InterPro" id="IPR002347">
    <property type="entry name" value="SDR_fam"/>
</dbReference>
<evidence type="ECO:0000313" key="3">
    <source>
        <dbReference type="EMBL" id="MXQ14361.1"/>
    </source>
</evidence>
<dbReference type="PANTHER" id="PTHR42879:SF2">
    <property type="entry name" value="3-OXOACYL-[ACYL-CARRIER-PROTEIN] REDUCTASE FABG"/>
    <property type="match status" value="1"/>
</dbReference>
<dbReference type="Proteomes" id="UP000436483">
    <property type="component" value="Unassembled WGS sequence"/>
</dbReference>
<keyword evidence="2" id="KW-0560">Oxidoreductase</keyword>
<dbReference type="PRINTS" id="PR00080">
    <property type="entry name" value="SDRFAMILY"/>
</dbReference>
<dbReference type="PRINTS" id="PR00081">
    <property type="entry name" value="GDHRDH"/>
</dbReference>
<evidence type="ECO:0000313" key="4">
    <source>
        <dbReference type="Proteomes" id="UP000436483"/>
    </source>
</evidence>
<dbReference type="GO" id="GO:0016491">
    <property type="term" value="F:oxidoreductase activity"/>
    <property type="evidence" value="ECO:0007669"/>
    <property type="project" value="UniProtKB-KW"/>
</dbReference>
<dbReference type="PANTHER" id="PTHR42879">
    <property type="entry name" value="3-OXOACYL-(ACYL-CARRIER-PROTEIN) REDUCTASE"/>
    <property type="match status" value="1"/>
</dbReference>
<organism evidence="3 4">
    <name type="scientific">Microvirga makkahensis</name>
    <dbReference type="NCBI Taxonomy" id="1128670"/>
    <lineage>
        <taxon>Bacteria</taxon>
        <taxon>Pseudomonadati</taxon>
        <taxon>Pseudomonadota</taxon>
        <taxon>Alphaproteobacteria</taxon>
        <taxon>Hyphomicrobiales</taxon>
        <taxon>Methylobacteriaceae</taxon>
        <taxon>Microvirga</taxon>
    </lineage>
</organism>
<dbReference type="InterPro" id="IPR050259">
    <property type="entry name" value="SDR"/>
</dbReference>
<gene>
    <name evidence="3" type="ORF">GR328_23495</name>
</gene>
<evidence type="ECO:0000256" key="1">
    <source>
        <dbReference type="ARBA" id="ARBA00006484"/>
    </source>
</evidence>
<keyword evidence="4" id="KW-1185">Reference proteome</keyword>
<dbReference type="Pfam" id="PF13561">
    <property type="entry name" value="adh_short_C2"/>
    <property type="match status" value="1"/>
</dbReference>
<dbReference type="InterPro" id="IPR036291">
    <property type="entry name" value="NAD(P)-bd_dom_sf"/>
</dbReference>
<reference evidence="3 4" key="1">
    <citation type="submission" date="2019-12" db="EMBL/GenBank/DDBJ databases">
        <authorList>
            <person name="Yuan C.-G."/>
        </authorList>
    </citation>
    <scope>NUCLEOTIDE SEQUENCE [LARGE SCALE GENOMIC DNA]</scope>
    <source>
        <strain evidence="3 4">KCTC 23863</strain>
    </source>
</reference>
<sequence length="291" mass="30407">MATKLQSLLAELTAGEPRPPNHVADKTLALRGSGIREKVVDDRKTLDGQVAIVTGGVRRIGRAMALSLAREGATVVINAKSSRDEAEATAKEVEAAGGRALVHLADVTNEADVEGMVTKVIETFGHVDILINNAAIRREVPFTQMSLAEWREITSVILEGAFLGSRAVLSHMVRAKHGRIINIGGVSAHTGAYNRAHVATAKSGLTGMTRALAVEFAEHGITVNCVVPGKIGGKRSETSGHSVSLPGGGQPLVGHDGAPEDVAEVVRMLCLPTGGFITGQTIHVSGGLFMP</sequence>
<comment type="similarity">
    <text evidence="1">Belongs to the short-chain dehydrogenases/reductases (SDR) family.</text>
</comment>
<dbReference type="AlphaFoldDB" id="A0A7X3SR84"/>
<protein>
    <submittedName>
        <fullName evidence="3">SDR family oxidoreductase</fullName>
    </submittedName>
</protein>
<dbReference type="SUPFAM" id="SSF51735">
    <property type="entry name" value="NAD(P)-binding Rossmann-fold domains"/>
    <property type="match status" value="1"/>
</dbReference>
<name>A0A7X3SR84_9HYPH</name>
<dbReference type="FunFam" id="3.40.50.720:FF:000173">
    <property type="entry name" value="3-oxoacyl-[acyl-carrier protein] reductase"/>
    <property type="match status" value="1"/>
</dbReference>